<feature type="compositionally biased region" description="Basic and acidic residues" evidence="1">
    <location>
        <begin position="1506"/>
        <end position="1516"/>
    </location>
</feature>
<feature type="region of interest" description="Disordered" evidence="1">
    <location>
        <begin position="1259"/>
        <end position="1278"/>
    </location>
</feature>
<proteinExistence type="predicted"/>
<feature type="region of interest" description="Disordered" evidence="1">
    <location>
        <begin position="1359"/>
        <end position="1378"/>
    </location>
</feature>
<feature type="compositionally biased region" description="Basic and acidic residues" evidence="1">
    <location>
        <begin position="1777"/>
        <end position="1794"/>
    </location>
</feature>
<feature type="region of interest" description="Disordered" evidence="1">
    <location>
        <begin position="992"/>
        <end position="1023"/>
    </location>
</feature>
<feature type="compositionally biased region" description="Basic and acidic residues" evidence="1">
    <location>
        <begin position="1061"/>
        <end position="1076"/>
    </location>
</feature>
<name>A0A1L7WEI3_9HELO</name>
<organism evidence="2 3">
    <name type="scientific">Phialocephala subalpina</name>
    <dbReference type="NCBI Taxonomy" id="576137"/>
    <lineage>
        <taxon>Eukaryota</taxon>
        <taxon>Fungi</taxon>
        <taxon>Dikarya</taxon>
        <taxon>Ascomycota</taxon>
        <taxon>Pezizomycotina</taxon>
        <taxon>Leotiomycetes</taxon>
        <taxon>Helotiales</taxon>
        <taxon>Mollisiaceae</taxon>
        <taxon>Phialocephala</taxon>
        <taxon>Phialocephala fortinii species complex</taxon>
    </lineage>
</organism>
<feature type="compositionally biased region" description="Basic and acidic residues" evidence="1">
    <location>
        <begin position="805"/>
        <end position="822"/>
    </location>
</feature>
<feature type="compositionally biased region" description="Basic and acidic residues" evidence="1">
    <location>
        <begin position="178"/>
        <end position="189"/>
    </location>
</feature>
<feature type="compositionally biased region" description="Polar residues" evidence="1">
    <location>
        <begin position="103"/>
        <end position="125"/>
    </location>
</feature>
<gene>
    <name evidence="2" type="ORF">PAC_01004</name>
</gene>
<reference evidence="2 3" key="1">
    <citation type="submission" date="2016-03" db="EMBL/GenBank/DDBJ databases">
        <authorList>
            <person name="Ploux O."/>
        </authorList>
    </citation>
    <scope>NUCLEOTIDE SEQUENCE [LARGE SCALE GENOMIC DNA]</scope>
    <source>
        <strain evidence="2 3">UAMH 11012</strain>
    </source>
</reference>
<accession>A0A1L7WEI3</accession>
<evidence type="ECO:0000256" key="1">
    <source>
        <dbReference type="SAM" id="MobiDB-lite"/>
    </source>
</evidence>
<feature type="region of interest" description="Disordered" evidence="1">
    <location>
        <begin position="175"/>
        <end position="194"/>
    </location>
</feature>
<dbReference type="Proteomes" id="UP000184330">
    <property type="component" value="Unassembled WGS sequence"/>
</dbReference>
<feature type="region of interest" description="Disordered" evidence="1">
    <location>
        <begin position="92"/>
        <end position="146"/>
    </location>
</feature>
<feature type="region of interest" description="Disordered" evidence="1">
    <location>
        <begin position="1037"/>
        <end position="1095"/>
    </location>
</feature>
<feature type="region of interest" description="Disordered" evidence="1">
    <location>
        <begin position="1467"/>
        <end position="1525"/>
    </location>
</feature>
<sequence>MDTDSRSRETTAEMEPRQLKEFVDDWEVKKFLAGNPVAARIADDLQEHNVQTIEVEVWKRIVNGITENYPAMIFTLDNIEKLFEINEDARQAFQQRSTEHESVNNPTSTNGVNGTQQATLKSSQAEPKVDKKRKREEDEAGKAEGRKERICAKLEAAAGLLDKVEGSNLEAELLNETTRSDEETSREADGVGVEDQALPPPAKTFQFTNTQPATTSTTALTMFGGPDIEAGMEYLQMRADEALQMQIDTSDSRLSTHTATTTAGMDELPEIKAYKEQLRKDFEYKLQARIECQLEYIKSHPQEITNVLKAAKRPEVKAYKEGLKKKMEEAIRKHKYEQVAKPLSVEELEEVKAYKEKVQREASEALQKHIGTLNATAVQANTLLSLDMNELPEIQQFKEQLLKKSEEERQGQLAYIMCHPEEFTSFTPATNSELEAYKEDLGKRVEERVKKQVQYLVQERIANIMEELPGVQAYKEKVQKDANEALQKHIDNFNVLQALSNAPEAGELPWIKAYKQHLREECYKKFEERLFPQSCIGSSAATAPNTEDNPEMRDFKQRLGQELAGYKARYKKASILNEANKKVKNHIDSLDQALKSFMTAQQESFEKLVEENFEVFHIVVDDKERHAKLTKSAAVKLYGKVGRVQQEYQTLCGQALKDYKLDLKAQCQKHLADIETECRAVIRKGFEGKTKIKVEQSLEAVITSAKQRKFKYKLPSKYDEPTRQRPTEDTFREEIQETIRNFEPHVSNMSEAAKKLFKDLHKPLPIAGVSLVLAKDQDSNQASINHVATEGPAHLDGLVMPAEFSSHESKDMPKDSLHELRNTDTNSQIPNQECARSQNSGCSRTTNPLTKSEEQSAQGDMLERRKANINPVRKTDWFNPEIYEAGHSHRRITSISMPFDQPAAVSATITSNAPPIVPFLRPKPNVKSVLNGNKKVPAAVPTLTPAKNWYREYVPLKTAASVSFLADVFVEPSPNVLQDAESMDVDIFDSGAEQRESRRNNGAKGTVTEVQSNSSKATEISSTQQEAVAREINMAAAPTGPRGQGRAPSSIQRQAPAPKLRVADARRGRSLVREPEGSSIRGMHPQVAGISPSRLKDEGRLSQVQWLEQGRVNGVTPKNGTARARFAAQLEAVNSFNPTKLSFVSNTPICVDGGYQGSVSEPQPTSKGQLQEPRLATVTLHNGLISLLPLSTKARNLEKRREHIDAADLLTFNPVKTIQKVKYIERAEAIRALDASNPGVDLSSLPSEEKLDELRKELADLHPKPAPKSKLKSSTERPVYDTEEEVLNPMNASLHSQEPLFRPKFEEKEQEQLPFLSALDNDLFATKPLCITNPHLGDVKVFKPPKAKPLSQLPLKVENYGSQSQEHSQPTEKRGNRAVTSWQERLKRMQEMGGPIDAAELNLPNNTQALRRDEIGPYVQKVAAIRGLITRGVLVINLPKLPSPEELSDLLAEVIGKRRYKMQEPVVQQALRPTSPAPPSMPRMCKHYEDESQEQASESLTPNPKSRKEPKQKGDSYRPVLHSSEERAKFVNMRREQEVLLASSIQQPRIKTHTELKLEGQFVGRSISEILGARKRKRDVEDNGKLDSLTRIGNGAMRADDSTGSHVTQSTSLSGVVENRAVPKLISLGEYGPAMFKRPGSGLPSAAVSVRTPAVFSLAPAASPVVVSMAEKFQTLAQLMSTDEGRATAIAFYNERKNLSATSSGVGETGNADLVENEDTMVVKEGGGDIGASEDIVEEGIGGVRAQKTTQFGAHGGEDIDELYISQMIAEDVAKTEEQVGDNRGRDVSRKGSVDDGVGTNFPYGVEEDGTGRW</sequence>
<keyword evidence="3" id="KW-1185">Reference proteome</keyword>
<feature type="region of interest" description="Disordered" evidence="1">
    <location>
        <begin position="805"/>
        <end position="868"/>
    </location>
</feature>
<evidence type="ECO:0000313" key="2">
    <source>
        <dbReference type="EMBL" id="CZR51129.1"/>
    </source>
</evidence>
<feature type="compositionally biased region" description="Polar residues" evidence="1">
    <location>
        <begin position="823"/>
        <end position="858"/>
    </location>
</feature>
<evidence type="ECO:0000313" key="3">
    <source>
        <dbReference type="Proteomes" id="UP000184330"/>
    </source>
</evidence>
<protein>
    <submittedName>
        <fullName evidence="2">Uncharacterized protein</fullName>
    </submittedName>
</protein>
<dbReference type="EMBL" id="FJOG01000001">
    <property type="protein sequence ID" value="CZR51129.1"/>
    <property type="molecule type" value="Genomic_DNA"/>
</dbReference>
<feature type="region of interest" description="Disordered" evidence="1">
    <location>
        <begin position="1777"/>
        <end position="1814"/>
    </location>
</feature>
<dbReference type="OrthoDB" id="3560017at2759"/>
<feature type="compositionally biased region" description="Polar residues" evidence="1">
    <location>
        <begin position="1008"/>
        <end position="1023"/>
    </location>
</feature>
<feature type="compositionally biased region" description="Polar residues" evidence="1">
    <location>
        <begin position="1494"/>
        <end position="1504"/>
    </location>
</feature>
<feature type="compositionally biased region" description="Basic and acidic residues" evidence="1">
    <location>
        <begin position="135"/>
        <end position="146"/>
    </location>
</feature>